<evidence type="ECO:0000256" key="5">
    <source>
        <dbReference type="ARBA" id="ARBA00022840"/>
    </source>
</evidence>
<evidence type="ECO:0000256" key="4">
    <source>
        <dbReference type="ARBA" id="ARBA00022777"/>
    </source>
</evidence>
<dbReference type="Pfam" id="PF00294">
    <property type="entry name" value="PfkB"/>
    <property type="match status" value="1"/>
</dbReference>
<evidence type="ECO:0000313" key="8">
    <source>
        <dbReference type="Proteomes" id="UP000679992"/>
    </source>
</evidence>
<dbReference type="PANTHER" id="PTHR43085:SF1">
    <property type="entry name" value="PSEUDOURIDINE KINASE-RELATED"/>
    <property type="match status" value="1"/>
</dbReference>
<evidence type="ECO:0000259" key="6">
    <source>
        <dbReference type="Pfam" id="PF00294"/>
    </source>
</evidence>
<evidence type="ECO:0000256" key="3">
    <source>
        <dbReference type="ARBA" id="ARBA00022741"/>
    </source>
</evidence>
<gene>
    <name evidence="7" type="ORF">J42TS3_02170</name>
</gene>
<dbReference type="GO" id="GO:0016301">
    <property type="term" value="F:kinase activity"/>
    <property type="evidence" value="ECO:0007669"/>
    <property type="project" value="UniProtKB-KW"/>
</dbReference>
<dbReference type="InterPro" id="IPR050306">
    <property type="entry name" value="PfkB_Carbo_kinase"/>
</dbReference>
<reference evidence="7 8" key="1">
    <citation type="submission" date="2021-03" db="EMBL/GenBank/DDBJ databases">
        <title>Antimicrobial resistance genes in bacteria isolated from Japanese honey, and their potential for conferring macrolide and lincosamide resistance in the American foulbrood pathogen Paenibacillus larvae.</title>
        <authorList>
            <person name="Okamoto M."/>
            <person name="Kumagai M."/>
            <person name="Kanamori H."/>
            <person name="Takamatsu D."/>
        </authorList>
    </citation>
    <scope>NUCLEOTIDE SEQUENCE [LARGE SCALE GENOMIC DNA]</scope>
    <source>
        <strain evidence="7 8">J42TS3</strain>
    </source>
</reference>
<evidence type="ECO:0000313" key="7">
    <source>
        <dbReference type="EMBL" id="GIP51182.1"/>
    </source>
</evidence>
<comment type="caution">
    <text evidence="7">The sequence shown here is derived from an EMBL/GenBank/DDBJ whole genome shotgun (WGS) entry which is preliminary data.</text>
</comment>
<proteinExistence type="inferred from homology"/>
<keyword evidence="2" id="KW-0808">Transferase</keyword>
<dbReference type="CDD" id="cd01167">
    <property type="entry name" value="bac_FRK"/>
    <property type="match status" value="1"/>
</dbReference>
<keyword evidence="4 7" id="KW-0418">Kinase</keyword>
<dbReference type="SUPFAM" id="SSF53613">
    <property type="entry name" value="Ribokinase-like"/>
    <property type="match status" value="1"/>
</dbReference>
<accession>A0ABQ4M5H6</accession>
<dbReference type="PANTHER" id="PTHR43085">
    <property type="entry name" value="HEXOKINASE FAMILY MEMBER"/>
    <property type="match status" value="1"/>
</dbReference>
<evidence type="ECO:0000256" key="2">
    <source>
        <dbReference type="ARBA" id="ARBA00022679"/>
    </source>
</evidence>
<dbReference type="Proteomes" id="UP000679992">
    <property type="component" value="Unassembled WGS sequence"/>
</dbReference>
<protein>
    <submittedName>
        <fullName evidence="7">Aminoimidazole riboside kinase</fullName>
    </submittedName>
</protein>
<dbReference type="RefSeq" id="WP_213653430.1">
    <property type="nucleotide sequence ID" value="NZ_BOSL01000001.1"/>
</dbReference>
<name>A0ABQ4M5H6_9BACL</name>
<dbReference type="Gene3D" id="3.40.1190.20">
    <property type="match status" value="1"/>
</dbReference>
<feature type="domain" description="Carbohydrate kinase PfkB" evidence="6">
    <location>
        <begin position="3"/>
        <end position="310"/>
    </location>
</feature>
<dbReference type="InterPro" id="IPR029056">
    <property type="entry name" value="Ribokinase-like"/>
</dbReference>
<sequence length="321" mass="34305">MDVTALGEILIDFSPAGSSPQGNRLLEQNAGGAPANVLAALSRFGRKTALIGKVGEDEFGHYLRSVLVDNGIDASGLMMIPEASTTLAFVHLGENGERSFSFVQNPGADQLLSAKDIKEVGDLLIGQSSVFHFGSLSLTHEPARSATWAALKCARGHGIKVSYDPNLREALWPGLEEAKRLILEGMRFADIVKLSVEELEFLTGTSNLEQGSRQLAEEYGLSVVLVTLGAEGSFCRRGGDTCLVEGITVKAVDTTGAGDAFLGGWLHAYLEANKPETELSLDELRNMLRFANITGALTTTRKGAIPALPALETVLELYKET</sequence>
<keyword evidence="8" id="KW-1185">Reference proteome</keyword>
<comment type="similarity">
    <text evidence="1">Belongs to the carbohydrate kinase PfkB family.</text>
</comment>
<dbReference type="InterPro" id="IPR011611">
    <property type="entry name" value="PfkB_dom"/>
</dbReference>
<keyword evidence="3" id="KW-0547">Nucleotide-binding</keyword>
<dbReference type="EMBL" id="BOSL01000001">
    <property type="protein sequence ID" value="GIP51182.1"/>
    <property type="molecule type" value="Genomic_DNA"/>
</dbReference>
<organism evidence="7 8">
    <name type="scientific">Paenibacillus vini</name>
    <dbReference type="NCBI Taxonomy" id="1476024"/>
    <lineage>
        <taxon>Bacteria</taxon>
        <taxon>Bacillati</taxon>
        <taxon>Bacillota</taxon>
        <taxon>Bacilli</taxon>
        <taxon>Bacillales</taxon>
        <taxon>Paenibacillaceae</taxon>
        <taxon>Paenibacillus</taxon>
    </lineage>
</organism>
<keyword evidence="5" id="KW-0067">ATP-binding</keyword>
<evidence type="ECO:0000256" key="1">
    <source>
        <dbReference type="ARBA" id="ARBA00010688"/>
    </source>
</evidence>